<reference evidence="7 8" key="1">
    <citation type="submission" date="2024-05" db="EMBL/GenBank/DDBJ databases">
        <title>Culex pipiens pipiens assembly and annotation.</title>
        <authorList>
            <person name="Alout H."/>
            <person name="Durand T."/>
        </authorList>
    </citation>
    <scope>NUCLEOTIDE SEQUENCE [LARGE SCALE GENOMIC DNA]</scope>
    <source>
        <strain evidence="7">HA-2024</strain>
        <tissue evidence="7">Whole body</tissue>
    </source>
</reference>
<comment type="cofactor">
    <cofactor evidence="4">
        <name>Mg(2+)</name>
        <dbReference type="ChEBI" id="CHEBI:18420"/>
    </cofactor>
</comment>
<gene>
    <name evidence="7" type="ORF">pipiens_008043</name>
</gene>
<keyword evidence="8" id="KW-1185">Reference proteome</keyword>
<dbReference type="InterPro" id="IPR033942">
    <property type="entry name" value="IMPase"/>
</dbReference>
<dbReference type="PANTHER" id="PTHR20854:SF25">
    <property type="entry name" value="INOSITOL-1-MONOPHOSPHATASE"/>
    <property type="match status" value="1"/>
</dbReference>
<comment type="similarity">
    <text evidence="1">Belongs to the inositol monophosphatase superfamily.</text>
</comment>
<feature type="signal peptide" evidence="6">
    <location>
        <begin position="1"/>
        <end position="20"/>
    </location>
</feature>
<name>A0ABD1DIU7_CULPP</name>
<evidence type="ECO:0000313" key="7">
    <source>
        <dbReference type="EMBL" id="KAL1399640.1"/>
    </source>
</evidence>
<comment type="caution">
    <text evidence="7">The sequence shown here is derived from an EMBL/GenBank/DDBJ whole genome shotgun (WGS) entry which is preliminary data.</text>
</comment>
<feature type="compositionally biased region" description="Polar residues" evidence="5">
    <location>
        <begin position="147"/>
        <end position="159"/>
    </location>
</feature>
<evidence type="ECO:0000256" key="4">
    <source>
        <dbReference type="PIRSR" id="PIRSR600760-2"/>
    </source>
</evidence>
<sequence>MRTLLSSTLLQIALLQLSSGYNAATRQCYVQKQPSQWYPRPVAIHVGHECYPFKPDDGSSDEPIFPDQEDQCCSCQQKGPTTPRMTRTTRRRKTTTLRPQTAKPTEPRPGESLNGTTSKPQSTEYPGQTTSSPAELQPTEYPGQPTEGLTEQQQVSTEYPGQPTGELEAQQSTEFLGQPTKESEEQQSTEYPGQPTKNPEDSQSTEYPGQPTESSGEKQSTEYPGQSDKESVVPQSTEYPEQVTQSPADQQSTEYPGQLTGSPDNQKSPGDQQSTAYPGQPTENSDQQQSTEYPGQPTENLTEQQSTEYPGQPTQSSAELQSTQYPGQETISPGEHLQTEYPGQPWAEQQSTEYPGQATQRSGDLQSTQYPSQETNSPDGQQSTEYPGQSTEQSNRPGSTPSLEDKIKDLIKDIDENHCPNQTIVSGEDHKHTVAKEAFELALQLTKQAGPLVLEGFRNASKTVDTKRSHFDVVTEYDRQVEQLLIGGLLGRYPDHRILAEESSTEAAAKEPLDQRPTWIIDPIDGTLNFVRGIPFVAISVALVVDGELTIGIVSNPCMDEMYTAIRGQGAFLNGVPIRTKGIKDLKYAMVHMGIGRKSLAHGANFVRECSGLRMFGSAALTLAYIAAGSVDLYCVEWLKPWDIAAGALLVREAGGVVRGFGGGAYDIMKPDIVAASSAELAERALEIMGESSG</sequence>
<feature type="chain" id="PRO_5044774488" description="Inositol-phosphate phosphatase" evidence="6">
    <location>
        <begin position="21"/>
        <end position="694"/>
    </location>
</feature>
<keyword evidence="6" id="KW-0732">Signal</keyword>
<feature type="binding site" evidence="4">
    <location>
        <position position="501"/>
    </location>
    <ligand>
        <name>Mg(2+)</name>
        <dbReference type="ChEBI" id="CHEBI:18420"/>
        <label>1</label>
        <note>catalytic</note>
    </ligand>
</feature>
<dbReference type="PRINTS" id="PR00377">
    <property type="entry name" value="IMPHPHTASES"/>
</dbReference>
<dbReference type="GO" id="GO:0046872">
    <property type="term" value="F:metal ion binding"/>
    <property type="evidence" value="ECO:0007669"/>
    <property type="project" value="UniProtKB-KW"/>
</dbReference>
<evidence type="ECO:0000313" key="8">
    <source>
        <dbReference type="Proteomes" id="UP001562425"/>
    </source>
</evidence>
<keyword evidence="2 4" id="KW-0479">Metal-binding</keyword>
<dbReference type="Gene3D" id="3.30.540.10">
    <property type="entry name" value="Fructose-1,6-Bisphosphatase, subunit A, domain 1"/>
    <property type="match status" value="1"/>
</dbReference>
<dbReference type="InterPro" id="IPR000760">
    <property type="entry name" value="Inositol_monophosphatase-like"/>
</dbReference>
<dbReference type="PROSITE" id="PS00629">
    <property type="entry name" value="IMP_1"/>
    <property type="match status" value="1"/>
</dbReference>
<dbReference type="InterPro" id="IPR020550">
    <property type="entry name" value="Inositol_monophosphatase_CS"/>
</dbReference>
<keyword evidence="3 4" id="KW-0460">Magnesium</keyword>
<dbReference type="AlphaFoldDB" id="A0ABD1DIU7"/>
<evidence type="ECO:0008006" key="9">
    <source>
        <dbReference type="Google" id="ProtNLM"/>
    </source>
</evidence>
<dbReference type="EMBL" id="JBEHCU010005486">
    <property type="protein sequence ID" value="KAL1399640.1"/>
    <property type="molecule type" value="Genomic_DNA"/>
</dbReference>
<dbReference type="SUPFAM" id="SSF56655">
    <property type="entry name" value="Carbohydrate phosphatase"/>
    <property type="match status" value="1"/>
</dbReference>
<evidence type="ECO:0000256" key="1">
    <source>
        <dbReference type="ARBA" id="ARBA00009759"/>
    </source>
</evidence>
<feature type="compositionally biased region" description="Polar residues" evidence="5">
    <location>
        <begin position="113"/>
        <end position="134"/>
    </location>
</feature>
<protein>
    <recommendedName>
        <fullName evidence="9">Inositol-phosphate phosphatase</fullName>
    </recommendedName>
</protein>
<feature type="binding site" evidence="4">
    <location>
        <position position="524"/>
    </location>
    <ligand>
        <name>Mg(2+)</name>
        <dbReference type="ChEBI" id="CHEBI:18420"/>
        <label>1</label>
        <note>catalytic</note>
    </ligand>
</feature>
<feature type="binding site" evidence="4">
    <location>
        <position position="522"/>
    </location>
    <ligand>
        <name>Mg(2+)</name>
        <dbReference type="ChEBI" id="CHEBI:18420"/>
        <label>1</label>
        <note>catalytic</note>
    </ligand>
</feature>
<evidence type="ECO:0000256" key="6">
    <source>
        <dbReference type="SAM" id="SignalP"/>
    </source>
</evidence>
<organism evidence="7 8">
    <name type="scientific">Culex pipiens pipiens</name>
    <name type="common">Northern house mosquito</name>
    <dbReference type="NCBI Taxonomy" id="38569"/>
    <lineage>
        <taxon>Eukaryota</taxon>
        <taxon>Metazoa</taxon>
        <taxon>Ecdysozoa</taxon>
        <taxon>Arthropoda</taxon>
        <taxon>Hexapoda</taxon>
        <taxon>Insecta</taxon>
        <taxon>Pterygota</taxon>
        <taxon>Neoptera</taxon>
        <taxon>Endopterygota</taxon>
        <taxon>Diptera</taxon>
        <taxon>Nematocera</taxon>
        <taxon>Culicoidea</taxon>
        <taxon>Culicidae</taxon>
        <taxon>Culicinae</taxon>
        <taxon>Culicini</taxon>
        <taxon>Culex</taxon>
        <taxon>Culex</taxon>
    </lineage>
</organism>
<feature type="compositionally biased region" description="Polar residues" evidence="5">
    <location>
        <begin position="186"/>
        <end position="214"/>
    </location>
</feature>
<evidence type="ECO:0000256" key="2">
    <source>
        <dbReference type="ARBA" id="ARBA00022723"/>
    </source>
</evidence>
<dbReference type="PROSITE" id="PS00630">
    <property type="entry name" value="IMP_2"/>
    <property type="match status" value="1"/>
</dbReference>
<accession>A0ABD1DIU7</accession>
<dbReference type="Pfam" id="PF00459">
    <property type="entry name" value="Inositol_P"/>
    <property type="match status" value="1"/>
</dbReference>
<dbReference type="Gene3D" id="3.40.190.80">
    <property type="match status" value="1"/>
</dbReference>
<dbReference type="FunFam" id="3.30.540.10:FF:000004">
    <property type="entry name" value="Inositol-1-monophosphatase"/>
    <property type="match status" value="1"/>
</dbReference>
<feature type="region of interest" description="Disordered" evidence="5">
    <location>
        <begin position="55"/>
        <end position="403"/>
    </location>
</feature>
<dbReference type="InterPro" id="IPR020583">
    <property type="entry name" value="Inositol_monoP_metal-BS"/>
</dbReference>
<proteinExistence type="inferred from homology"/>
<feature type="compositionally biased region" description="Polar residues" evidence="5">
    <location>
        <begin position="347"/>
        <end position="402"/>
    </location>
</feature>
<feature type="binding site" evidence="4">
    <location>
        <position position="643"/>
    </location>
    <ligand>
        <name>Mg(2+)</name>
        <dbReference type="ChEBI" id="CHEBI:18420"/>
        <label>1</label>
        <note>catalytic</note>
    </ligand>
</feature>
<feature type="compositionally biased region" description="Polar residues" evidence="5">
    <location>
        <begin position="233"/>
        <end position="331"/>
    </location>
</feature>
<dbReference type="Proteomes" id="UP001562425">
    <property type="component" value="Unassembled WGS sequence"/>
</dbReference>
<dbReference type="PANTHER" id="PTHR20854">
    <property type="entry name" value="INOSITOL MONOPHOSPHATASE"/>
    <property type="match status" value="1"/>
</dbReference>
<feature type="binding site" evidence="4">
    <location>
        <position position="525"/>
    </location>
    <ligand>
        <name>Mg(2+)</name>
        <dbReference type="ChEBI" id="CHEBI:18420"/>
        <label>1</label>
        <note>catalytic</note>
    </ligand>
</feature>
<evidence type="ECO:0000256" key="5">
    <source>
        <dbReference type="SAM" id="MobiDB-lite"/>
    </source>
</evidence>
<evidence type="ECO:0000256" key="3">
    <source>
        <dbReference type="ARBA" id="ARBA00022842"/>
    </source>
</evidence>
<dbReference type="CDD" id="cd01639">
    <property type="entry name" value="IMPase"/>
    <property type="match status" value="1"/>
</dbReference>